<comment type="caution">
    <text evidence="1">The sequence shown here is derived from an EMBL/GenBank/DDBJ whole genome shotgun (WGS) entry which is preliminary data.</text>
</comment>
<evidence type="ECO:0000313" key="1">
    <source>
        <dbReference type="EMBL" id="TDY50899.1"/>
    </source>
</evidence>
<dbReference type="RefSeq" id="WP_134192132.1">
    <property type="nucleotide sequence ID" value="NZ_JBHLUW010000003.1"/>
</dbReference>
<protein>
    <submittedName>
        <fullName evidence="1">Uncharacterized protein</fullName>
    </submittedName>
</protein>
<keyword evidence="2" id="KW-1185">Reference proteome</keyword>
<dbReference type="Proteomes" id="UP000295509">
    <property type="component" value="Unassembled WGS sequence"/>
</dbReference>
<sequence>MLPSARIANAPTLAQVLTLDVPREDKPDIAEPSGRFTHLSLSESLNDLQMSLVAGNARRFGLDPHQVLAPMGTRAHAIEFLSRIVAHSMLTTEK</sequence>
<dbReference type="AlphaFoldDB" id="A0A4R8LT77"/>
<gene>
    <name evidence="1" type="ORF">BX592_108136</name>
</gene>
<organism evidence="1 2">
    <name type="scientific">Paraburkholderia rhizosphaerae</name>
    <dbReference type="NCBI Taxonomy" id="480658"/>
    <lineage>
        <taxon>Bacteria</taxon>
        <taxon>Pseudomonadati</taxon>
        <taxon>Pseudomonadota</taxon>
        <taxon>Betaproteobacteria</taxon>
        <taxon>Burkholderiales</taxon>
        <taxon>Burkholderiaceae</taxon>
        <taxon>Paraburkholderia</taxon>
    </lineage>
</organism>
<evidence type="ECO:0000313" key="2">
    <source>
        <dbReference type="Proteomes" id="UP000295509"/>
    </source>
</evidence>
<name>A0A4R8LT77_9BURK</name>
<reference evidence="1 2" key="1">
    <citation type="submission" date="2019-03" db="EMBL/GenBank/DDBJ databases">
        <title>Genomic Encyclopedia of Type Strains, Phase III (KMG-III): the genomes of soil and plant-associated and newly described type strains.</title>
        <authorList>
            <person name="Whitman W."/>
        </authorList>
    </citation>
    <scope>NUCLEOTIDE SEQUENCE [LARGE SCALE GENOMIC DNA]</scope>
    <source>
        <strain evidence="1 2">LMG 29544</strain>
    </source>
</reference>
<dbReference type="OrthoDB" id="980947at2"/>
<proteinExistence type="predicted"/>
<dbReference type="EMBL" id="SORE01000008">
    <property type="protein sequence ID" value="TDY50899.1"/>
    <property type="molecule type" value="Genomic_DNA"/>
</dbReference>
<accession>A0A4R8LT77</accession>